<dbReference type="UniPathway" id="UPA00124"/>
<evidence type="ECO:0000256" key="5">
    <source>
        <dbReference type="ARBA" id="ARBA00048200"/>
    </source>
</evidence>
<feature type="domain" description="RmlD-like substrate binding" evidence="7">
    <location>
        <begin position="9"/>
        <end position="299"/>
    </location>
</feature>
<protein>
    <recommendedName>
        <fullName evidence="4 6">dTDP-4-dehydrorhamnose reductase</fullName>
        <ecNumber evidence="3 6">1.1.1.133</ecNumber>
    </recommendedName>
</protein>
<dbReference type="InterPro" id="IPR005913">
    <property type="entry name" value="dTDP_dehydrorham_reduct"/>
</dbReference>
<keyword evidence="6 8" id="KW-0560">Oxidoreductase</keyword>
<dbReference type="InterPro" id="IPR036291">
    <property type="entry name" value="NAD(P)-bd_dom_sf"/>
</dbReference>
<dbReference type="SUPFAM" id="SSF51735">
    <property type="entry name" value="NAD(P)-binding Rossmann-fold domains"/>
    <property type="match status" value="1"/>
</dbReference>
<dbReference type="CDD" id="cd05254">
    <property type="entry name" value="dTDP_HR_like_SDR_e"/>
    <property type="match status" value="1"/>
</dbReference>
<evidence type="ECO:0000256" key="6">
    <source>
        <dbReference type="RuleBase" id="RU364082"/>
    </source>
</evidence>
<comment type="pathway">
    <text evidence="1 6">Carbohydrate biosynthesis; dTDP-L-rhamnose biosynthesis.</text>
</comment>
<dbReference type="GO" id="GO:0019305">
    <property type="term" value="P:dTDP-rhamnose biosynthetic process"/>
    <property type="evidence" value="ECO:0007669"/>
    <property type="project" value="UniProtKB-UniPathway"/>
</dbReference>
<comment type="catalytic activity">
    <reaction evidence="5 6">
        <text>dTDP-beta-L-rhamnose + NADP(+) = dTDP-4-dehydro-beta-L-rhamnose + NADPH + H(+)</text>
        <dbReference type="Rhea" id="RHEA:21796"/>
        <dbReference type="ChEBI" id="CHEBI:15378"/>
        <dbReference type="ChEBI" id="CHEBI:57510"/>
        <dbReference type="ChEBI" id="CHEBI:57783"/>
        <dbReference type="ChEBI" id="CHEBI:58349"/>
        <dbReference type="ChEBI" id="CHEBI:62830"/>
        <dbReference type="EC" id="1.1.1.133"/>
    </reaction>
</comment>
<dbReference type="NCBIfam" id="TIGR01214">
    <property type="entry name" value="rmlD"/>
    <property type="match status" value="1"/>
</dbReference>
<evidence type="ECO:0000256" key="1">
    <source>
        <dbReference type="ARBA" id="ARBA00004781"/>
    </source>
</evidence>
<dbReference type="Gene3D" id="3.90.25.10">
    <property type="entry name" value="UDP-galactose 4-epimerase, domain 1"/>
    <property type="match status" value="1"/>
</dbReference>
<dbReference type="EC" id="1.1.1.133" evidence="3 6"/>
<sequence length="306" mass="33180">MTDRREPVVLVTGVTGQVGAELLLRLRNDIRAVGVDRNQLDLSDLGQIRRVISDVCPSIILNAAAYTAVDQAESDQSKAMRINGEAPGVLAEEARRIGALLVHYSTDYVFDGTKDGAYDETDLPNPLNVYGATKLAGERAIAQVGGAWAVLRTSWVYGMHGKNFLLTMLRLAQQKSELSVVADQFGAPTWSRTIAEMTARMLEQPSGGLAAAREAWIDRSGVYHLTTAGATSWAGFAQAIFAHAGLSAPPTVLPISTDQYPTPARRPHNSRLSNAKLTEVFGIRPPQWDDELGRCLTVLRAAREGR</sequence>
<proteinExistence type="inferred from homology"/>
<evidence type="ECO:0000259" key="7">
    <source>
        <dbReference type="Pfam" id="PF04321"/>
    </source>
</evidence>
<organism evidence="8 9">
    <name type="scientific">Paraburkholderia piptadeniae</name>
    <dbReference type="NCBI Taxonomy" id="1701573"/>
    <lineage>
        <taxon>Bacteria</taxon>
        <taxon>Pseudomonadati</taxon>
        <taxon>Pseudomonadota</taxon>
        <taxon>Betaproteobacteria</taxon>
        <taxon>Burkholderiales</taxon>
        <taxon>Burkholderiaceae</taxon>
        <taxon>Paraburkholderia</taxon>
    </lineage>
</organism>
<evidence type="ECO:0000256" key="2">
    <source>
        <dbReference type="ARBA" id="ARBA00010944"/>
    </source>
</evidence>
<accession>A0A1N7SRR2</accession>
<dbReference type="GO" id="GO:0005829">
    <property type="term" value="C:cytosol"/>
    <property type="evidence" value="ECO:0007669"/>
    <property type="project" value="TreeGrafter"/>
</dbReference>
<evidence type="ECO:0000313" key="8">
    <source>
        <dbReference type="EMBL" id="SIT50123.1"/>
    </source>
</evidence>
<dbReference type="InterPro" id="IPR029903">
    <property type="entry name" value="RmlD-like-bd"/>
</dbReference>
<dbReference type="GO" id="GO:0008831">
    <property type="term" value="F:dTDP-4-dehydrorhamnose reductase activity"/>
    <property type="evidence" value="ECO:0007669"/>
    <property type="project" value="UniProtKB-EC"/>
</dbReference>
<comment type="caution">
    <text evidence="8">The sequence shown here is derived from an EMBL/GenBank/DDBJ whole genome shotgun (WGS) entry which is preliminary data.</text>
</comment>
<dbReference type="EMBL" id="CYGY02000075">
    <property type="protein sequence ID" value="SIT50123.1"/>
    <property type="molecule type" value="Genomic_DNA"/>
</dbReference>
<dbReference type="Gene3D" id="3.40.50.720">
    <property type="entry name" value="NAD(P)-binding Rossmann-like Domain"/>
    <property type="match status" value="1"/>
</dbReference>
<dbReference type="RefSeq" id="WP_087738867.1">
    <property type="nucleotide sequence ID" value="NZ_CYGY02000075.1"/>
</dbReference>
<dbReference type="AlphaFoldDB" id="A0A1N7SRR2"/>
<keyword evidence="9" id="KW-1185">Reference proteome</keyword>
<evidence type="ECO:0000256" key="3">
    <source>
        <dbReference type="ARBA" id="ARBA00012929"/>
    </source>
</evidence>
<comment type="cofactor">
    <cofactor evidence="6">
        <name>Mg(2+)</name>
        <dbReference type="ChEBI" id="CHEBI:18420"/>
    </cofactor>
    <text evidence="6">Binds 1 Mg(2+) ion per monomer.</text>
</comment>
<dbReference type="Proteomes" id="UP000195569">
    <property type="component" value="Unassembled WGS sequence"/>
</dbReference>
<keyword evidence="6" id="KW-0521">NADP</keyword>
<dbReference type="Pfam" id="PF04321">
    <property type="entry name" value="RmlD_sub_bind"/>
    <property type="match status" value="1"/>
</dbReference>
<evidence type="ECO:0000313" key="9">
    <source>
        <dbReference type="Proteomes" id="UP000195569"/>
    </source>
</evidence>
<gene>
    <name evidence="8" type="primary">rmlD</name>
    <name evidence="8" type="ORF">BN2476_750066</name>
</gene>
<dbReference type="OrthoDB" id="9803892at2"/>
<comment type="similarity">
    <text evidence="2 6">Belongs to the dTDP-4-dehydrorhamnose reductase family.</text>
</comment>
<reference evidence="8" key="1">
    <citation type="submission" date="2016-12" db="EMBL/GenBank/DDBJ databases">
        <authorList>
            <person name="Moulin L."/>
        </authorList>
    </citation>
    <scope>NUCLEOTIDE SEQUENCE [LARGE SCALE GENOMIC DNA]</scope>
    <source>
        <strain evidence="8">STM 7183</strain>
    </source>
</reference>
<comment type="function">
    <text evidence="6">Catalyzes the reduction of dTDP-6-deoxy-L-lyxo-4-hexulose to yield dTDP-L-rhamnose.</text>
</comment>
<dbReference type="PANTHER" id="PTHR10491">
    <property type="entry name" value="DTDP-4-DEHYDRORHAMNOSE REDUCTASE"/>
    <property type="match status" value="1"/>
</dbReference>
<name>A0A1N7SRR2_9BURK</name>
<dbReference type="PANTHER" id="PTHR10491:SF4">
    <property type="entry name" value="METHIONINE ADENOSYLTRANSFERASE 2 SUBUNIT BETA"/>
    <property type="match status" value="1"/>
</dbReference>
<evidence type="ECO:0000256" key="4">
    <source>
        <dbReference type="ARBA" id="ARBA00017099"/>
    </source>
</evidence>